<evidence type="ECO:0000256" key="6">
    <source>
        <dbReference type="ARBA" id="ARBA00023136"/>
    </source>
</evidence>
<evidence type="ECO:0000256" key="1">
    <source>
        <dbReference type="ARBA" id="ARBA00004571"/>
    </source>
</evidence>
<evidence type="ECO:0000256" key="4">
    <source>
        <dbReference type="ARBA" id="ARBA00022692"/>
    </source>
</evidence>
<dbReference type="SUPFAM" id="SSF56935">
    <property type="entry name" value="Porins"/>
    <property type="match status" value="1"/>
</dbReference>
<dbReference type="AlphaFoldDB" id="A0A9X4IDV1"/>
<dbReference type="GO" id="GO:0015483">
    <property type="term" value="F:long-chain fatty acid transporting porin activity"/>
    <property type="evidence" value="ECO:0007669"/>
    <property type="project" value="TreeGrafter"/>
</dbReference>
<keyword evidence="3" id="KW-1134">Transmembrane beta strand</keyword>
<dbReference type="PANTHER" id="PTHR35093:SF8">
    <property type="entry name" value="OUTER MEMBRANE PROTEIN NMB0088-RELATED"/>
    <property type="match status" value="1"/>
</dbReference>
<dbReference type="PANTHER" id="PTHR35093">
    <property type="entry name" value="OUTER MEMBRANE PROTEIN NMB0088-RELATED"/>
    <property type="match status" value="1"/>
</dbReference>
<comment type="subcellular location">
    <subcellularLocation>
        <location evidence="1">Cell outer membrane</location>
        <topology evidence="1">Multi-pass membrane protein</topology>
    </subcellularLocation>
</comment>
<gene>
    <name evidence="9" type="ORF">ORY91_001493</name>
    <name evidence="10" type="ORF">V9W64_07485</name>
</gene>
<comment type="similarity">
    <text evidence="2">Belongs to the OmpP1/FadL family.</text>
</comment>
<dbReference type="GO" id="GO:0009279">
    <property type="term" value="C:cell outer membrane"/>
    <property type="evidence" value="ECO:0007669"/>
    <property type="project" value="UniProtKB-SubCell"/>
</dbReference>
<organism evidence="9">
    <name type="scientific">Neisseria leonii</name>
    <dbReference type="NCBI Taxonomy" id="2995413"/>
    <lineage>
        <taxon>Bacteria</taxon>
        <taxon>Pseudomonadati</taxon>
        <taxon>Pseudomonadota</taxon>
        <taxon>Betaproteobacteria</taxon>
        <taxon>Neisseriales</taxon>
        <taxon>Neisseriaceae</taxon>
        <taxon>Neisseria</taxon>
    </lineage>
</organism>
<name>A0A9X4IDV1_9NEIS</name>
<reference evidence="9" key="1">
    <citation type="submission" date="2022-10" db="EMBL/GenBank/DDBJ databases">
        <authorList>
            <person name="Boutroux M."/>
        </authorList>
    </citation>
    <scope>NUCLEOTIDE SEQUENCE</scope>
    <source>
        <strain evidence="9">51.81</strain>
    </source>
</reference>
<keyword evidence="5 8" id="KW-0732">Signal</keyword>
<keyword evidence="11" id="KW-1185">Reference proteome</keyword>
<evidence type="ECO:0000313" key="9">
    <source>
        <dbReference type="EMBL" id="MDD9328076.1"/>
    </source>
</evidence>
<dbReference type="RefSeq" id="WP_274571761.1">
    <property type="nucleotide sequence ID" value="NZ_CP145606.1"/>
</dbReference>
<evidence type="ECO:0000256" key="5">
    <source>
        <dbReference type="ARBA" id="ARBA00022729"/>
    </source>
</evidence>
<dbReference type="Proteomes" id="UP001149607">
    <property type="component" value="Chromosome"/>
</dbReference>
<evidence type="ECO:0000256" key="3">
    <source>
        <dbReference type="ARBA" id="ARBA00022452"/>
    </source>
</evidence>
<dbReference type="InterPro" id="IPR005017">
    <property type="entry name" value="OMPP1/FadL/TodX"/>
</dbReference>
<dbReference type="EMBL" id="CP146598">
    <property type="protein sequence ID" value="WWY02558.1"/>
    <property type="molecule type" value="Genomic_DNA"/>
</dbReference>
<evidence type="ECO:0000313" key="11">
    <source>
        <dbReference type="Proteomes" id="UP001149607"/>
    </source>
</evidence>
<evidence type="ECO:0000256" key="2">
    <source>
        <dbReference type="ARBA" id="ARBA00008163"/>
    </source>
</evidence>
<keyword evidence="6" id="KW-0472">Membrane</keyword>
<dbReference type="Pfam" id="PF03349">
    <property type="entry name" value="Toluene_X"/>
    <property type="match status" value="1"/>
</dbReference>
<proteinExistence type="inferred from homology"/>
<keyword evidence="4" id="KW-0812">Transmembrane</keyword>
<evidence type="ECO:0000256" key="7">
    <source>
        <dbReference type="ARBA" id="ARBA00023237"/>
    </source>
</evidence>
<dbReference type="EMBL" id="JAPQFL010000003">
    <property type="protein sequence ID" value="MDD9328076.1"/>
    <property type="molecule type" value="Genomic_DNA"/>
</dbReference>
<evidence type="ECO:0000256" key="8">
    <source>
        <dbReference type="SAM" id="SignalP"/>
    </source>
</evidence>
<keyword evidence="7" id="KW-0998">Cell outer membrane</keyword>
<sequence length="371" mass="39812">MKRKVVAALLIGSPILVQAAALERTPQSTDFIFDKGNRVEAGISFVRPDISGKALNPQTGKFDADTGSVANNFNAYALQGKFQLNDALSLGLKYEQPFGIDVAYGDKAGVSAGLRAKATVHNLTALAAYKTPANITVFGGPAYQRLDGHAQVNVPVFGTYKLELPTDGAWGYVAGAAYEKPEIALRASLTYRSQIKYKGAARESAGPLNSTNPIELKIPRSVNVNLQTGIAPKTLLLAGVRWTDWSNFKISPKAFGTVAKSDLVTYEKDSFQYSLGVGRQLTDKLTGVVIGTYDTGAGSVISPLGPTNRSYTLQLLGKYQVNDNVDIGLGAQYKRYKDQETTSKAMGRSTVVGRFDGMNVWGVGARVGVKW</sequence>
<feature type="chain" id="PRO_5042786908" evidence="8">
    <location>
        <begin position="20"/>
        <end position="371"/>
    </location>
</feature>
<feature type="signal peptide" evidence="8">
    <location>
        <begin position="1"/>
        <end position="19"/>
    </location>
</feature>
<protein>
    <submittedName>
        <fullName evidence="9">Outer membrane protein transport protein</fullName>
    </submittedName>
</protein>
<dbReference type="Gene3D" id="2.40.160.60">
    <property type="entry name" value="Outer membrane protein transport protein (OMPP1/FadL/TodX)"/>
    <property type="match status" value="1"/>
</dbReference>
<accession>A0A9X4IDV1</accession>
<reference evidence="10" key="2">
    <citation type="submission" date="2024-02" db="EMBL/GenBank/DDBJ databases">
        <title>Neisseria leonii sp. nov.</title>
        <authorList>
            <person name="Boutroux M."/>
            <person name="Favre-Rochex S."/>
            <person name="Gorgette O."/>
            <person name="Touak G."/>
            <person name="Muhle E."/>
            <person name="Chesneau O."/>
            <person name="Clermont D."/>
            <person name="Rahi P."/>
        </authorList>
    </citation>
    <scope>NUCLEOTIDE SEQUENCE</scope>
    <source>
        <strain evidence="10">51.81</strain>
    </source>
</reference>
<evidence type="ECO:0000313" key="10">
    <source>
        <dbReference type="EMBL" id="WWY02558.1"/>
    </source>
</evidence>